<dbReference type="AlphaFoldDB" id="A0A1E3WB97"/>
<feature type="transmembrane region" description="Helical" evidence="1">
    <location>
        <begin position="70"/>
        <end position="93"/>
    </location>
</feature>
<gene>
    <name evidence="2" type="ORF">AUC71_11685</name>
</gene>
<evidence type="ECO:0000313" key="2">
    <source>
        <dbReference type="EMBL" id="ODS03083.1"/>
    </source>
</evidence>
<dbReference type="EMBL" id="LPWD01000174">
    <property type="protein sequence ID" value="ODS03083.1"/>
    <property type="molecule type" value="Genomic_DNA"/>
</dbReference>
<organism evidence="2 3">
    <name type="scientific">Methyloceanibacter marginalis</name>
    <dbReference type="NCBI Taxonomy" id="1774971"/>
    <lineage>
        <taxon>Bacteria</taxon>
        <taxon>Pseudomonadati</taxon>
        <taxon>Pseudomonadota</taxon>
        <taxon>Alphaproteobacteria</taxon>
        <taxon>Hyphomicrobiales</taxon>
        <taxon>Hyphomicrobiaceae</taxon>
        <taxon>Methyloceanibacter</taxon>
    </lineage>
</organism>
<dbReference type="Proteomes" id="UP000095042">
    <property type="component" value="Unassembled WGS sequence"/>
</dbReference>
<keyword evidence="3" id="KW-1185">Reference proteome</keyword>
<keyword evidence="1" id="KW-0472">Membrane</keyword>
<protein>
    <submittedName>
        <fullName evidence="2">Uncharacterized protein</fullName>
    </submittedName>
</protein>
<evidence type="ECO:0000256" key="1">
    <source>
        <dbReference type="SAM" id="Phobius"/>
    </source>
</evidence>
<name>A0A1E3WB97_9HYPH</name>
<sequence length="105" mass="11744">MRFVLRILGVWLLLLAMVAAVVDATKSLAGGGAWVVTPMGVQWRELAPETLTVSKAWIETNAGKWLWDPFILGILSAPTWVVFGILGVFLYWLGQKRKEVEVYIN</sequence>
<accession>A0A1E3WB97</accession>
<keyword evidence="1" id="KW-1133">Transmembrane helix</keyword>
<proteinExistence type="predicted"/>
<keyword evidence="1" id="KW-0812">Transmembrane</keyword>
<dbReference type="RefSeq" id="WP_069623717.1">
    <property type="nucleotide sequence ID" value="NZ_LPWD01000174.1"/>
</dbReference>
<dbReference type="OrthoDB" id="7679120at2"/>
<comment type="caution">
    <text evidence="2">The sequence shown here is derived from an EMBL/GenBank/DDBJ whole genome shotgun (WGS) entry which is preliminary data.</text>
</comment>
<evidence type="ECO:0000313" key="3">
    <source>
        <dbReference type="Proteomes" id="UP000095042"/>
    </source>
</evidence>
<reference evidence="2 3" key="1">
    <citation type="journal article" date="2016" name="Environ. Microbiol.">
        <title>New Methyloceanibacter diversity from North Sea sediments includes methanotroph containing solely the soluble methane monooxygenase.</title>
        <authorList>
            <person name="Vekeman B."/>
            <person name="Kerckhof F.M."/>
            <person name="Cremers G."/>
            <person name="de Vos P."/>
            <person name="Vandamme P."/>
            <person name="Boon N."/>
            <person name="Op den Camp H.J."/>
            <person name="Heylen K."/>
        </authorList>
    </citation>
    <scope>NUCLEOTIDE SEQUENCE [LARGE SCALE GENOMIC DNA]</scope>
    <source>
        <strain evidence="2 3">R-67177</strain>
    </source>
</reference>